<comment type="caution">
    <text evidence="1">The sequence shown here is derived from an EMBL/GenBank/DDBJ whole genome shotgun (WGS) entry which is preliminary data.</text>
</comment>
<dbReference type="Proteomes" id="UP000024635">
    <property type="component" value="Unassembled WGS sequence"/>
</dbReference>
<proteinExistence type="predicted"/>
<protein>
    <submittedName>
        <fullName evidence="1">Uncharacterized protein</fullName>
    </submittedName>
</protein>
<evidence type="ECO:0000313" key="1">
    <source>
        <dbReference type="EMBL" id="EYB87843.1"/>
    </source>
</evidence>
<dbReference type="AlphaFoldDB" id="A0A016SAY3"/>
<accession>A0A016SAY3</accession>
<dbReference type="EMBL" id="JARK01001592">
    <property type="protein sequence ID" value="EYB87843.1"/>
    <property type="molecule type" value="Genomic_DNA"/>
</dbReference>
<keyword evidence="2" id="KW-1185">Reference proteome</keyword>
<gene>
    <name evidence="1" type="primary">Acey_s0256.g360</name>
    <name evidence="1" type="ORF">Y032_0256g360</name>
</gene>
<name>A0A016SAY3_9BILA</name>
<evidence type="ECO:0000313" key="2">
    <source>
        <dbReference type="Proteomes" id="UP000024635"/>
    </source>
</evidence>
<organism evidence="1 2">
    <name type="scientific">Ancylostoma ceylanicum</name>
    <dbReference type="NCBI Taxonomy" id="53326"/>
    <lineage>
        <taxon>Eukaryota</taxon>
        <taxon>Metazoa</taxon>
        <taxon>Ecdysozoa</taxon>
        <taxon>Nematoda</taxon>
        <taxon>Chromadorea</taxon>
        <taxon>Rhabditida</taxon>
        <taxon>Rhabditina</taxon>
        <taxon>Rhabditomorpha</taxon>
        <taxon>Strongyloidea</taxon>
        <taxon>Ancylostomatidae</taxon>
        <taxon>Ancylostomatinae</taxon>
        <taxon>Ancylostoma</taxon>
    </lineage>
</organism>
<reference evidence="2" key="1">
    <citation type="journal article" date="2015" name="Nat. Genet.">
        <title>The genome and transcriptome of the zoonotic hookworm Ancylostoma ceylanicum identify infection-specific gene families.</title>
        <authorList>
            <person name="Schwarz E.M."/>
            <person name="Hu Y."/>
            <person name="Antoshechkin I."/>
            <person name="Miller M.M."/>
            <person name="Sternberg P.W."/>
            <person name="Aroian R.V."/>
        </authorList>
    </citation>
    <scope>NUCLEOTIDE SEQUENCE</scope>
    <source>
        <strain evidence="2">HY135</strain>
    </source>
</reference>
<sequence>MQACKLLNSIVFQPLHRYGSNLHSREAMLWLFQRIQVRQCSRRRTMHQVDSVSDQFMISKVLAFHGGVFFCQQRVFNTNNAWFHS</sequence>